<dbReference type="Proteomes" id="UP000095286">
    <property type="component" value="Unplaced"/>
</dbReference>
<accession>A0AC35U5P0</accession>
<evidence type="ECO:0000313" key="1">
    <source>
        <dbReference type="Proteomes" id="UP000095286"/>
    </source>
</evidence>
<organism evidence="1 2">
    <name type="scientific">Rhabditophanes sp. KR3021</name>
    <dbReference type="NCBI Taxonomy" id="114890"/>
    <lineage>
        <taxon>Eukaryota</taxon>
        <taxon>Metazoa</taxon>
        <taxon>Ecdysozoa</taxon>
        <taxon>Nematoda</taxon>
        <taxon>Chromadorea</taxon>
        <taxon>Rhabditida</taxon>
        <taxon>Tylenchina</taxon>
        <taxon>Panagrolaimomorpha</taxon>
        <taxon>Strongyloidoidea</taxon>
        <taxon>Alloionematidae</taxon>
        <taxon>Rhabditophanes</taxon>
    </lineage>
</organism>
<name>A0AC35U5P0_9BILA</name>
<dbReference type="WBParaSite" id="RSKR_0000779000.1">
    <property type="protein sequence ID" value="RSKR_0000779000.1"/>
    <property type="gene ID" value="RSKR_0000779000"/>
</dbReference>
<evidence type="ECO:0000313" key="2">
    <source>
        <dbReference type="WBParaSite" id="RSKR_0000779000.1"/>
    </source>
</evidence>
<reference evidence="2" key="1">
    <citation type="submission" date="2016-11" db="UniProtKB">
        <authorList>
            <consortium name="WormBaseParasite"/>
        </authorList>
    </citation>
    <scope>IDENTIFICATION</scope>
    <source>
        <strain evidence="2">KR3021</strain>
    </source>
</reference>
<proteinExistence type="predicted"/>
<sequence>MNSLKKRSPNEFHHNVKSIKHRMDDQLRCFLHRGDMQVSLLGEIMDFLRKKNHLDMEYAKKLEKLSNSYSTHLEKEKEKAKNVEKENYTNYDLLQTLISNAKDESGGRLEAVRYIDDVINPFIQSRQESTVIMVKNVNQICITAQNEIYRVIEELSTAMKIYTKNAEDYSSSKAKLSIATDQLDKAINSNSKRKQQDAMKYHEKRQNKYDNIKLQCDRSRNEYILCVSAANAAMAKYYNDDISDIVDCADLGTQHWLFKIVEALGKHKNFVAAFELRSKDNLHSFAEKIDLKNDKALFVRLNNKSFMLPSPFKFKPEFDDDVEEIRADQDLMRELSQRHAQIKIRIKNLNSETDDTWNILQDLERTILKMSIIPAPEDGIFNFTICRGFMAINNEQKEGIQELNKPVNLADATDAYTTCFRQHLLTGNVLNRLIARSLGIENSLVGSASVLMQDNSEEAMYIKHLAMNNAETAIKNQTTPRQQHRRRIGSLIVGEQVPKLFGGTVEEYCFLKGCLIPPIIVSCVNAIRDNALTMQGLFRLSATNSDLMALKDAFEKGHDPLQSGVKTSDIHAICCVLKLYLRELREPMIPFAMFDYCVESWGSSKESFLECIRKMFVDLSQPVWFTLRYLFAFFDHICENNALNCMDAYNLAVCLGPAMLPIPEDRDPIQYHRFVNDFLQQVITKHKLIFCEGTPGPVYHKESTRYRLRSIGDSMTIESDEDNNVCRSPDKSPLLNGKSIDTKSSGGSQGESSKLRTPSDLTENNSTGSEQYGAQSDISEMDIHLPNYTSRSTLNMALAVDALHTITPLDEMSPSADRNSIWSRRLNKYGGNHMNTITINGKTCGSELEEAMKKLASIDSDDAISCIDQNSTISTPKSAAV</sequence>
<protein>
    <submittedName>
        <fullName evidence="2">Rho-GAP domain-containing protein</fullName>
    </submittedName>
</protein>